<dbReference type="GO" id="GO:0032259">
    <property type="term" value="P:methylation"/>
    <property type="evidence" value="ECO:0007669"/>
    <property type="project" value="UniProtKB-KW"/>
</dbReference>
<dbReference type="Gene3D" id="3.40.640.10">
    <property type="entry name" value="Type I PLP-dependent aspartate aminotransferase-like (Major domain)"/>
    <property type="match status" value="1"/>
</dbReference>
<evidence type="ECO:0000256" key="5">
    <source>
        <dbReference type="ARBA" id="ARBA00022563"/>
    </source>
</evidence>
<evidence type="ECO:0000256" key="6">
    <source>
        <dbReference type="ARBA" id="ARBA00022679"/>
    </source>
</evidence>
<dbReference type="InterPro" id="IPR049943">
    <property type="entry name" value="Ser_HO-MeTrfase-like"/>
</dbReference>
<keyword evidence="7 8" id="KW-0663">Pyridoxal phosphate</keyword>
<evidence type="ECO:0000256" key="4">
    <source>
        <dbReference type="ARBA" id="ARBA00006376"/>
    </source>
</evidence>
<dbReference type="PANTHER" id="PTHR11680">
    <property type="entry name" value="SERINE HYDROXYMETHYLTRANSFERASE"/>
    <property type="match status" value="1"/>
</dbReference>
<evidence type="ECO:0000256" key="7">
    <source>
        <dbReference type="ARBA" id="ARBA00022898"/>
    </source>
</evidence>
<evidence type="ECO:0000256" key="8">
    <source>
        <dbReference type="PIRSR" id="PIRSR000412-50"/>
    </source>
</evidence>
<sequence>MFTRSLLRSTTTSTKSIPFASSSRLLNNSLRTMSYKIATPTDFNACLYGPLSEQDPEIADLIEKETWRQFSGLELIASENLTSGAVMEANGSILTNKYSEGLPGARYYGGNEHIDVLEELCRQRALKAFDLDPKIWGVNVQPYSGSTANFAAFTALLNPQDRLMGLGLPDGGHLTHGYYTAKKKMTASSIYFQSLPYQVKHESGLIDMESLATNANLFKPRLLVCGASAYPRDWDYKSLRAIADKQGAYLLSDMAHISGLVAGKAQSSPFEYCDVVTTTTHKTLRGPRAGLIFFRKDKEADLEARINAAVFPACQGGPHNNTIAGIAVALKQAASPEFKAYAAQVVANARALAAALLAKGPNYKLQTEGTDNHLVLLDLRPAGLTGSKVEKICDLAQITINKNAVAGDTSAQVPGGVRIGTSALTSRSMVEKDMEIVAGFLHRAMDIALALQKEAGSKLLKDFVAKATTGDGEGRKAIEQLRKEVIEFSTQWPLPGVDASTIKRFDH</sequence>
<dbReference type="GO" id="GO:0008168">
    <property type="term" value="F:methyltransferase activity"/>
    <property type="evidence" value="ECO:0007669"/>
    <property type="project" value="UniProtKB-KW"/>
</dbReference>
<dbReference type="Pfam" id="PF00464">
    <property type="entry name" value="SHMT"/>
    <property type="match status" value="1"/>
</dbReference>
<dbReference type="PIRSF" id="PIRSF000412">
    <property type="entry name" value="SHMT"/>
    <property type="match status" value="1"/>
</dbReference>
<keyword evidence="6 9" id="KW-0808">Transferase</keyword>
<dbReference type="PROSITE" id="PS00096">
    <property type="entry name" value="SHMT"/>
    <property type="match status" value="1"/>
</dbReference>
<comment type="similarity">
    <text evidence="4 9">Belongs to the SHMT family.</text>
</comment>
<comment type="catalytic activity">
    <reaction evidence="1 9">
        <text>(6R)-5,10-methylene-5,6,7,8-tetrahydrofolate + glycine + H2O = (6S)-5,6,7,8-tetrahydrofolate + L-serine</text>
        <dbReference type="Rhea" id="RHEA:15481"/>
        <dbReference type="ChEBI" id="CHEBI:15377"/>
        <dbReference type="ChEBI" id="CHEBI:15636"/>
        <dbReference type="ChEBI" id="CHEBI:33384"/>
        <dbReference type="ChEBI" id="CHEBI:57305"/>
        <dbReference type="ChEBI" id="CHEBI:57453"/>
        <dbReference type="EC" id="2.1.2.1"/>
    </reaction>
</comment>
<comment type="pathway">
    <text evidence="3 9">One-carbon metabolism; tetrahydrofolate interconversion.</text>
</comment>
<dbReference type="InterPro" id="IPR015422">
    <property type="entry name" value="PyrdxlP-dep_Trfase_small"/>
</dbReference>
<feature type="domain" description="Serine hydroxymethyltransferase-like" evidence="10">
    <location>
        <begin position="51"/>
        <end position="440"/>
    </location>
</feature>
<dbReference type="GO" id="GO:0004372">
    <property type="term" value="F:glycine hydroxymethyltransferase activity"/>
    <property type="evidence" value="ECO:0007669"/>
    <property type="project" value="UniProtKB-EC"/>
</dbReference>
<dbReference type="FunFam" id="3.40.640.10:FF:000050">
    <property type="entry name" value="Serine hydroxymethyltransferase"/>
    <property type="match status" value="1"/>
</dbReference>
<protein>
    <recommendedName>
        <fullName evidence="9">Serine hydroxymethyltransferase</fullName>
        <ecNumber evidence="9">2.1.2.1</ecNumber>
    </recommendedName>
</protein>
<evidence type="ECO:0000259" key="10">
    <source>
        <dbReference type="Pfam" id="PF00464"/>
    </source>
</evidence>
<dbReference type="InterPro" id="IPR015424">
    <property type="entry name" value="PyrdxlP-dep_Trfase"/>
</dbReference>
<dbReference type="EMBL" id="LN483345">
    <property type="protein sequence ID" value="CDZ98540.1"/>
    <property type="molecule type" value="Genomic_DNA"/>
</dbReference>
<dbReference type="GO" id="GO:0005739">
    <property type="term" value="C:mitochondrion"/>
    <property type="evidence" value="ECO:0007669"/>
    <property type="project" value="TreeGrafter"/>
</dbReference>
<feature type="modified residue" description="N6-(pyridoxal phosphate)lysine" evidence="8">
    <location>
        <position position="282"/>
    </location>
</feature>
<dbReference type="SUPFAM" id="SSF53383">
    <property type="entry name" value="PLP-dependent transferases"/>
    <property type="match status" value="1"/>
</dbReference>
<reference evidence="11" key="1">
    <citation type="submission" date="2014-08" db="EMBL/GenBank/DDBJ databases">
        <authorList>
            <person name="Sharma Rahul"/>
            <person name="Thines Marco"/>
        </authorList>
    </citation>
    <scope>NUCLEOTIDE SEQUENCE</scope>
</reference>
<dbReference type="GO" id="GO:0019264">
    <property type="term" value="P:glycine biosynthetic process from serine"/>
    <property type="evidence" value="ECO:0007669"/>
    <property type="project" value="InterPro"/>
</dbReference>
<comment type="cofactor">
    <cofactor evidence="2 8 9">
        <name>pyridoxal 5'-phosphate</name>
        <dbReference type="ChEBI" id="CHEBI:597326"/>
    </cofactor>
</comment>
<dbReference type="CDD" id="cd00378">
    <property type="entry name" value="SHMT"/>
    <property type="match status" value="1"/>
</dbReference>
<dbReference type="InterPro" id="IPR001085">
    <property type="entry name" value="Ser_HO-MeTrfase"/>
</dbReference>
<dbReference type="AlphaFoldDB" id="A0A0F7SJC7"/>
<organism evidence="11">
    <name type="scientific">Phaffia rhodozyma</name>
    <name type="common">Yeast</name>
    <name type="synonym">Xanthophyllomyces dendrorhous</name>
    <dbReference type="NCBI Taxonomy" id="264483"/>
    <lineage>
        <taxon>Eukaryota</taxon>
        <taxon>Fungi</taxon>
        <taxon>Dikarya</taxon>
        <taxon>Basidiomycota</taxon>
        <taxon>Agaricomycotina</taxon>
        <taxon>Tremellomycetes</taxon>
        <taxon>Cystofilobasidiales</taxon>
        <taxon>Mrakiaceae</taxon>
        <taxon>Phaffia</taxon>
    </lineage>
</organism>
<evidence type="ECO:0000256" key="2">
    <source>
        <dbReference type="ARBA" id="ARBA00001933"/>
    </source>
</evidence>
<evidence type="ECO:0000256" key="3">
    <source>
        <dbReference type="ARBA" id="ARBA00004777"/>
    </source>
</evidence>
<dbReference type="HAMAP" id="MF_00051">
    <property type="entry name" value="SHMT"/>
    <property type="match status" value="1"/>
</dbReference>
<evidence type="ECO:0000256" key="1">
    <source>
        <dbReference type="ARBA" id="ARBA00001528"/>
    </source>
</evidence>
<dbReference type="EC" id="2.1.2.1" evidence="9"/>
<dbReference type="GO" id="GO:0035999">
    <property type="term" value="P:tetrahydrofolate interconversion"/>
    <property type="evidence" value="ECO:0007669"/>
    <property type="project" value="UniProtKB-UniPathway"/>
</dbReference>
<dbReference type="NCBIfam" id="NF000586">
    <property type="entry name" value="PRK00011.1"/>
    <property type="match status" value="1"/>
</dbReference>
<keyword evidence="5 9" id="KW-0554">One-carbon metabolism</keyword>
<evidence type="ECO:0000313" key="11">
    <source>
        <dbReference type="EMBL" id="CDZ98540.1"/>
    </source>
</evidence>
<keyword evidence="11" id="KW-0489">Methyltransferase</keyword>
<evidence type="ECO:0000256" key="9">
    <source>
        <dbReference type="RuleBase" id="RU000585"/>
    </source>
</evidence>
<dbReference type="InterPro" id="IPR039429">
    <property type="entry name" value="SHMT-like_dom"/>
</dbReference>
<dbReference type="PANTHER" id="PTHR11680:SF35">
    <property type="entry name" value="SERINE HYDROXYMETHYLTRANSFERASE 1"/>
    <property type="match status" value="1"/>
</dbReference>
<comment type="function">
    <text evidence="9">Interconversion of serine and glycine.</text>
</comment>
<dbReference type="Gene3D" id="3.90.1150.10">
    <property type="entry name" value="Aspartate Aminotransferase, domain 1"/>
    <property type="match status" value="1"/>
</dbReference>
<dbReference type="GO" id="GO:0030170">
    <property type="term" value="F:pyridoxal phosphate binding"/>
    <property type="evidence" value="ECO:0007669"/>
    <property type="project" value="InterPro"/>
</dbReference>
<accession>A0A0F7SJC7</accession>
<dbReference type="InterPro" id="IPR019798">
    <property type="entry name" value="Ser_HO-MeTrfase_PLP_BS"/>
</dbReference>
<proteinExistence type="inferred from homology"/>
<name>A0A0F7SJC7_PHARH</name>
<dbReference type="InterPro" id="IPR015421">
    <property type="entry name" value="PyrdxlP-dep_Trfase_major"/>
</dbReference>
<dbReference type="UniPathway" id="UPA00193"/>